<dbReference type="Gene3D" id="3.30.70.270">
    <property type="match status" value="2"/>
</dbReference>
<dbReference type="GO" id="GO:0003677">
    <property type="term" value="F:DNA binding"/>
    <property type="evidence" value="ECO:0007669"/>
    <property type="project" value="UniProtKB-KW"/>
</dbReference>
<comment type="caution">
    <text evidence="19">The sequence shown here is derived from an EMBL/GenBank/DDBJ whole genome shotgun (WGS) entry which is preliminary data.</text>
</comment>
<keyword evidence="11" id="KW-0695">RNA-directed DNA polymerase</keyword>
<dbReference type="InterPro" id="IPR043502">
    <property type="entry name" value="DNA/RNA_pol_sf"/>
</dbReference>
<keyword evidence="5" id="KW-0479">Metal-binding</keyword>
<evidence type="ECO:0000256" key="8">
    <source>
        <dbReference type="ARBA" id="ARBA00022801"/>
    </source>
</evidence>
<feature type="coiled-coil region" evidence="15">
    <location>
        <begin position="832"/>
        <end position="859"/>
    </location>
</feature>
<dbReference type="FunFam" id="3.10.10.10:FF:000007">
    <property type="entry name" value="Retrovirus-related Pol polyprotein from transposon 17.6-like Protein"/>
    <property type="match status" value="1"/>
</dbReference>
<evidence type="ECO:0000256" key="3">
    <source>
        <dbReference type="ARBA" id="ARBA00022695"/>
    </source>
</evidence>
<evidence type="ECO:0000256" key="9">
    <source>
        <dbReference type="ARBA" id="ARBA00022842"/>
    </source>
</evidence>
<dbReference type="GO" id="GO:0006508">
    <property type="term" value="P:proteolysis"/>
    <property type="evidence" value="ECO:0007669"/>
    <property type="project" value="UniProtKB-KW"/>
</dbReference>
<keyword evidence="13" id="KW-0238">DNA-binding</keyword>
<dbReference type="GO" id="GO:0004190">
    <property type="term" value="F:aspartic-type endopeptidase activity"/>
    <property type="evidence" value="ECO:0007669"/>
    <property type="project" value="UniProtKB-KW"/>
</dbReference>
<dbReference type="InterPro" id="IPR050951">
    <property type="entry name" value="Retrovirus_Pol_polyprotein"/>
</dbReference>
<keyword evidence="10" id="KW-0229">DNA integration</keyword>
<keyword evidence="1" id="KW-0645">Protease</keyword>
<dbReference type="GO" id="GO:0046872">
    <property type="term" value="F:metal ion binding"/>
    <property type="evidence" value="ECO:0007669"/>
    <property type="project" value="UniProtKB-KW"/>
</dbReference>
<dbReference type="EMBL" id="SZYD01000014">
    <property type="protein sequence ID" value="KAD4180422.1"/>
    <property type="molecule type" value="Genomic_DNA"/>
</dbReference>
<evidence type="ECO:0008006" key="21">
    <source>
        <dbReference type="Google" id="ProtNLM"/>
    </source>
</evidence>
<evidence type="ECO:0000256" key="14">
    <source>
        <dbReference type="ARBA" id="ARBA00023172"/>
    </source>
</evidence>
<keyword evidence="4" id="KW-0540">Nuclease</keyword>
<organism evidence="19 20">
    <name type="scientific">Mikania micrantha</name>
    <name type="common">bitter vine</name>
    <dbReference type="NCBI Taxonomy" id="192012"/>
    <lineage>
        <taxon>Eukaryota</taxon>
        <taxon>Viridiplantae</taxon>
        <taxon>Streptophyta</taxon>
        <taxon>Embryophyta</taxon>
        <taxon>Tracheophyta</taxon>
        <taxon>Spermatophyta</taxon>
        <taxon>Magnoliopsida</taxon>
        <taxon>eudicotyledons</taxon>
        <taxon>Gunneridae</taxon>
        <taxon>Pentapetalae</taxon>
        <taxon>asterids</taxon>
        <taxon>campanulids</taxon>
        <taxon>Asterales</taxon>
        <taxon>Asteraceae</taxon>
        <taxon>Asteroideae</taxon>
        <taxon>Heliantheae alliance</taxon>
        <taxon>Eupatorieae</taxon>
        <taxon>Mikania</taxon>
    </lineage>
</organism>
<dbReference type="FunFam" id="1.10.340.70:FF:000001">
    <property type="entry name" value="Retrovirus-related Pol polyprotein from transposon gypsy-like Protein"/>
    <property type="match status" value="1"/>
</dbReference>
<evidence type="ECO:0000256" key="7">
    <source>
        <dbReference type="ARBA" id="ARBA00022759"/>
    </source>
</evidence>
<dbReference type="PANTHER" id="PTHR37984:SF5">
    <property type="entry name" value="PROTEIN NYNRIN-LIKE"/>
    <property type="match status" value="1"/>
</dbReference>
<feature type="domain" description="Integrase catalytic" evidence="18">
    <location>
        <begin position="644"/>
        <end position="811"/>
    </location>
</feature>
<reference evidence="19 20" key="1">
    <citation type="submission" date="2019-05" db="EMBL/GenBank/DDBJ databases">
        <title>Mikania micrantha, genome provides insights into the molecular mechanism of rapid growth.</title>
        <authorList>
            <person name="Liu B."/>
        </authorList>
    </citation>
    <scope>NUCLEOTIDE SEQUENCE [LARGE SCALE GENOMIC DNA]</scope>
    <source>
        <strain evidence="19">NLD-2019</strain>
        <tissue evidence="19">Leaf</tissue>
    </source>
</reference>
<evidence type="ECO:0000259" key="17">
    <source>
        <dbReference type="PROSITE" id="PS50878"/>
    </source>
</evidence>
<dbReference type="Gene3D" id="3.30.420.10">
    <property type="entry name" value="Ribonuclease H-like superfamily/Ribonuclease H"/>
    <property type="match status" value="1"/>
</dbReference>
<keyword evidence="20" id="KW-1185">Reference proteome</keyword>
<dbReference type="SUPFAM" id="SSF56672">
    <property type="entry name" value="DNA/RNA polymerases"/>
    <property type="match status" value="1"/>
</dbReference>
<keyword evidence="9" id="KW-0460">Magnesium</keyword>
<dbReference type="PROSITE" id="PS50878">
    <property type="entry name" value="RT_POL"/>
    <property type="match status" value="1"/>
</dbReference>
<dbReference type="PANTHER" id="PTHR37984">
    <property type="entry name" value="PROTEIN CBG26694"/>
    <property type="match status" value="1"/>
</dbReference>
<proteinExistence type="predicted"/>
<evidence type="ECO:0000313" key="19">
    <source>
        <dbReference type="EMBL" id="KAD4180422.1"/>
    </source>
</evidence>
<evidence type="ECO:0000256" key="4">
    <source>
        <dbReference type="ARBA" id="ARBA00022722"/>
    </source>
</evidence>
<dbReference type="GO" id="GO:0004519">
    <property type="term" value="F:endonuclease activity"/>
    <property type="evidence" value="ECO:0007669"/>
    <property type="project" value="UniProtKB-KW"/>
</dbReference>
<dbReference type="Pfam" id="PF24626">
    <property type="entry name" value="SH3_Tf2-1"/>
    <property type="match status" value="1"/>
</dbReference>
<dbReference type="InterPro" id="IPR043128">
    <property type="entry name" value="Rev_trsase/Diguanyl_cyclase"/>
</dbReference>
<dbReference type="Proteomes" id="UP000326396">
    <property type="component" value="Linkage Group LG4"/>
</dbReference>
<dbReference type="InterPro" id="IPR036397">
    <property type="entry name" value="RNaseH_sf"/>
</dbReference>
<evidence type="ECO:0000259" key="18">
    <source>
        <dbReference type="PROSITE" id="PS50994"/>
    </source>
</evidence>
<sequence length="1060" mass="122293">MGHMIRQCPKMKNKPNDNANGANVKPNTGGRIFALTAGTPQMLQQIYFQCKLETLILYSGWTGTHPRKSLKIISALKAQKLISHGCEGFLAFIKDVSIEVPCLEDIPIVRDYSDVFPEELPGLPLEREVEFTIDLISGSEPISKAPYRMAPLELKELKEQLQELLELGFIRPSVSPWGAPVLFVKKKDGSMRLCIDYRELNKITIRNRYPLPRIDDLFDQLQGSKFFSKIDLRSGYHQLKIRDQDVSKTAFRTRYGHYEFLVMPFGLTNAPAVFMDLMNRVFHDYLDRFVIVFIDDILVFSKSKDEHEDHLRTVLETLRKKKLYAKFSKCEFWLEQVAFLGHVVSADGITMDPAKVEAITKWPRPTSVIEVRSFLGLAGYYRRFVEGFSILALPLTQLMRKGLKPYEVNYPTHDLELAAVVFALKIWRHYLYGETCDIFTDHKSLKYIFTQKELNMRQRRWLELLKDYDANIQYHPGKANVVADALSRKSSGGLACLRFHPQIISDLDKMEVGLQFGQSDGYLARLKIESDLITRIKEAQQHDAELWVILQNLEVGKQSEFRVDEQGVVWCGKRLCVPNDATLRESLLSEAHNSPFSIHPGSTKMYRDLRQNFWWSGMKEDVAKYVAHCLTCQQVKIEHQRASGMLQPLDIPVWKWDDVSMDFVTGLPKTFKKNDAIWVVVDRLTKSAHFLAIQQGFSVSRLANIFTQNIIRLHGTPSSIVSDRDPRFTSHFWKGLQKAYGTKLRFSTAFHPQTDGQSERTIQTLEDMLRACALEWSGNWDEYLCLVEFAYNNSWQASIDMAPFELLYGRKCRAPICWNEVGEKVIEGPELVRITNEKVAIAREKLKEAQTRQKSYADQHRRVLEFKVGEHVFLKVSPCRGVRRFGIKGKLSPRFIGPFEILERVGEVSYRLALSPQLSHVHNVFHVSLLRGYNYHPLHVVSYPLHMIQEDLSYEEEPEAIIDRQERTKAHHNLPSTFMATNSPKDEDDTPNLRCHSPIYSLHVSFSRHTKPQPPSNLHCPFFSVKHLSLLSISQVLYNQHSISIDYLLVEYIPELKFFI</sequence>
<gene>
    <name evidence="19" type="ORF">E3N88_29013</name>
</gene>
<keyword evidence="12" id="KW-0239">DNA-directed DNA polymerase</keyword>
<evidence type="ECO:0000256" key="16">
    <source>
        <dbReference type="SAM" id="MobiDB-lite"/>
    </source>
</evidence>
<dbReference type="InterPro" id="IPR041373">
    <property type="entry name" value="RT_RNaseH"/>
</dbReference>
<name>A0A5N6N425_9ASTR</name>
<dbReference type="SUPFAM" id="SSF53098">
    <property type="entry name" value="Ribonuclease H-like"/>
    <property type="match status" value="1"/>
</dbReference>
<dbReference type="InterPro" id="IPR001584">
    <property type="entry name" value="Integrase_cat-core"/>
</dbReference>
<evidence type="ECO:0000256" key="13">
    <source>
        <dbReference type="ARBA" id="ARBA00023125"/>
    </source>
</evidence>
<keyword evidence="15" id="KW-0175">Coiled coil</keyword>
<evidence type="ECO:0000256" key="5">
    <source>
        <dbReference type="ARBA" id="ARBA00022723"/>
    </source>
</evidence>
<keyword evidence="7" id="KW-0255">Endonuclease</keyword>
<dbReference type="GO" id="GO:0006310">
    <property type="term" value="P:DNA recombination"/>
    <property type="evidence" value="ECO:0007669"/>
    <property type="project" value="UniProtKB-KW"/>
</dbReference>
<dbReference type="CDD" id="cd09274">
    <property type="entry name" value="RNase_HI_RT_Ty3"/>
    <property type="match status" value="1"/>
</dbReference>
<dbReference type="GO" id="GO:0015074">
    <property type="term" value="P:DNA integration"/>
    <property type="evidence" value="ECO:0007669"/>
    <property type="project" value="UniProtKB-KW"/>
</dbReference>
<dbReference type="Gene3D" id="3.10.10.10">
    <property type="entry name" value="HIV Type 1 Reverse Transcriptase, subunit A, domain 1"/>
    <property type="match status" value="1"/>
</dbReference>
<evidence type="ECO:0000256" key="2">
    <source>
        <dbReference type="ARBA" id="ARBA00022679"/>
    </source>
</evidence>
<evidence type="ECO:0000256" key="11">
    <source>
        <dbReference type="ARBA" id="ARBA00022918"/>
    </source>
</evidence>
<dbReference type="Gene3D" id="1.10.340.70">
    <property type="match status" value="1"/>
</dbReference>
<dbReference type="InterPro" id="IPR012337">
    <property type="entry name" value="RNaseH-like_sf"/>
</dbReference>
<evidence type="ECO:0000256" key="1">
    <source>
        <dbReference type="ARBA" id="ARBA00022670"/>
    </source>
</evidence>
<dbReference type="AlphaFoldDB" id="A0A5N6N425"/>
<feature type="region of interest" description="Disordered" evidence="16">
    <location>
        <begin position="1"/>
        <end position="25"/>
    </location>
</feature>
<dbReference type="Pfam" id="PF00078">
    <property type="entry name" value="RVT_1"/>
    <property type="match status" value="1"/>
</dbReference>
<dbReference type="InterPro" id="IPR041588">
    <property type="entry name" value="Integrase_H2C2"/>
</dbReference>
<dbReference type="CDD" id="cd01647">
    <property type="entry name" value="RT_LTR"/>
    <property type="match status" value="1"/>
</dbReference>
<evidence type="ECO:0000313" key="20">
    <source>
        <dbReference type="Proteomes" id="UP000326396"/>
    </source>
</evidence>
<dbReference type="PROSITE" id="PS50994">
    <property type="entry name" value="INTEGRASE"/>
    <property type="match status" value="1"/>
</dbReference>
<keyword evidence="6" id="KW-0064">Aspartyl protease</keyword>
<dbReference type="OrthoDB" id="3205891at2759"/>
<dbReference type="Pfam" id="PF17921">
    <property type="entry name" value="Integrase_H2C2"/>
    <property type="match status" value="1"/>
</dbReference>
<dbReference type="Pfam" id="PF17917">
    <property type="entry name" value="RT_RNaseH"/>
    <property type="match status" value="1"/>
</dbReference>
<evidence type="ECO:0000256" key="10">
    <source>
        <dbReference type="ARBA" id="ARBA00022908"/>
    </source>
</evidence>
<evidence type="ECO:0000256" key="12">
    <source>
        <dbReference type="ARBA" id="ARBA00022932"/>
    </source>
</evidence>
<accession>A0A5N6N425</accession>
<dbReference type="GO" id="GO:0003887">
    <property type="term" value="F:DNA-directed DNA polymerase activity"/>
    <property type="evidence" value="ECO:0007669"/>
    <property type="project" value="UniProtKB-KW"/>
</dbReference>
<dbReference type="InterPro" id="IPR056924">
    <property type="entry name" value="SH3_Tf2-1"/>
</dbReference>
<keyword evidence="8" id="KW-0378">Hydrolase</keyword>
<dbReference type="InterPro" id="IPR000477">
    <property type="entry name" value="RT_dom"/>
</dbReference>
<feature type="domain" description="Reverse transcriptase" evidence="17">
    <location>
        <begin position="165"/>
        <end position="344"/>
    </location>
</feature>
<protein>
    <recommendedName>
        <fullName evidence="21">Reverse transcriptase</fullName>
    </recommendedName>
</protein>
<evidence type="ECO:0000256" key="15">
    <source>
        <dbReference type="SAM" id="Coils"/>
    </source>
</evidence>
<evidence type="ECO:0000256" key="6">
    <source>
        <dbReference type="ARBA" id="ARBA00022750"/>
    </source>
</evidence>
<keyword evidence="14" id="KW-0233">DNA recombination</keyword>
<keyword evidence="2" id="KW-0808">Transferase</keyword>
<dbReference type="GO" id="GO:0003964">
    <property type="term" value="F:RNA-directed DNA polymerase activity"/>
    <property type="evidence" value="ECO:0007669"/>
    <property type="project" value="UniProtKB-KW"/>
</dbReference>
<keyword evidence="3" id="KW-0548">Nucleotidyltransferase</keyword>